<name>A0A9D4XHK0_PEA</name>
<keyword evidence="2" id="KW-1185">Reference proteome</keyword>
<dbReference type="Proteomes" id="UP001058974">
    <property type="component" value="Chromosome 4"/>
</dbReference>
<proteinExistence type="predicted"/>
<feature type="non-terminal residue" evidence="1">
    <location>
        <position position="1"/>
    </location>
</feature>
<evidence type="ECO:0000313" key="1">
    <source>
        <dbReference type="EMBL" id="KAI5420497.1"/>
    </source>
</evidence>
<comment type="caution">
    <text evidence="1">The sequence shown here is derived from an EMBL/GenBank/DDBJ whole genome shotgun (WGS) entry which is preliminary data.</text>
</comment>
<accession>A0A9D4XHK0</accession>
<dbReference type="EMBL" id="JAMSHJ010000004">
    <property type="protein sequence ID" value="KAI5420497.1"/>
    <property type="molecule type" value="Genomic_DNA"/>
</dbReference>
<evidence type="ECO:0008006" key="3">
    <source>
        <dbReference type="Google" id="ProtNLM"/>
    </source>
</evidence>
<dbReference type="InterPro" id="IPR052343">
    <property type="entry name" value="Retrotransposon-Effector_Assoc"/>
</dbReference>
<organism evidence="1 2">
    <name type="scientific">Pisum sativum</name>
    <name type="common">Garden pea</name>
    <name type="synonym">Lathyrus oleraceus</name>
    <dbReference type="NCBI Taxonomy" id="3888"/>
    <lineage>
        <taxon>Eukaryota</taxon>
        <taxon>Viridiplantae</taxon>
        <taxon>Streptophyta</taxon>
        <taxon>Embryophyta</taxon>
        <taxon>Tracheophyta</taxon>
        <taxon>Spermatophyta</taxon>
        <taxon>Magnoliopsida</taxon>
        <taxon>eudicotyledons</taxon>
        <taxon>Gunneridae</taxon>
        <taxon>Pentapetalae</taxon>
        <taxon>rosids</taxon>
        <taxon>fabids</taxon>
        <taxon>Fabales</taxon>
        <taxon>Fabaceae</taxon>
        <taxon>Papilionoideae</taxon>
        <taxon>50 kb inversion clade</taxon>
        <taxon>NPAAA clade</taxon>
        <taxon>Hologalegina</taxon>
        <taxon>IRL clade</taxon>
        <taxon>Fabeae</taxon>
        <taxon>Lathyrus</taxon>
    </lineage>
</organism>
<reference evidence="1 2" key="1">
    <citation type="journal article" date="2022" name="Nat. Genet.">
        <title>Improved pea reference genome and pan-genome highlight genomic features and evolutionary characteristics.</title>
        <authorList>
            <person name="Yang T."/>
            <person name="Liu R."/>
            <person name="Luo Y."/>
            <person name="Hu S."/>
            <person name="Wang D."/>
            <person name="Wang C."/>
            <person name="Pandey M.K."/>
            <person name="Ge S."/>
            <person name="Xu Q."/>
            <person name="Li N."/>
            <person name="Li G."/>
            <person name="Huang Y."/>
            <person name="Saxena R.K."/>
            <person name="Ji Y."/>
            <person name="Li M."/>
            <person name="Yan X."/>
            <person name="He Y."/>
            <person name="Liu Y."/>
            <person name="Wang X."/>
            <person name="Xiang C."/>
            <person name="Varshney R.K."/>
            <person name="Ding H."/>
            <person name="Gao S."/>
            <person name="Zong X."/>
        </authorList>
    </citation>
    <scope>NUCLEOTIDE SEQUENCE [LARGE SCALE GENOMIC DNA]</scope>
    <source>
        <strain evidence="1 2">cv. Zhongwan 6</strain>
    </source>
</reference>
<gene>
    <name evidence="1" type="ORF">KIW84_044336</name>
</gene>
<evidence type="ECO:0000313" key="2">
    <source>
        <dbReference type="Proteomes" id="UP001058974"/>
    </source>
</evidence>
<sequence>EWKKLKVDARNEFVIKEKIKLLKGSFRKWNREVFGWHDLKVVERVEDINDIDNLLFQCEGIEVQELVERRSLACKSTWRNLYIKDNTLFPKSRVKSNKEGDLNSKCFHNLIKARARKKYIGSVETDRGKVESVEEVKEAVRSFFKSKFSEPGVIRTSLEGLTLNTISESEILLLEAPFTEEEIRAAVWSCDGAKSPGPDGFNFVFIKKCWFFMKEDIISFGKYFHEKAYLPKVVISAFLTLILKVAHPSNLGEYKPVCLVGSLYKILAKLLATTLKDGYWRTHF</sequence>
<dbReference type="PANTHER" id="PTHR46890:SF50">
    <property type="entry name" value="RNA-DIRECTED DNA POLYMERASE, EUKARYOTA, REVERSE TRANSCRIPTASE ZINC-BINDING DOMAIN PROTEIN-RELATED"/>
    <property type="match status" value="1"/>
</dbReference>
<protein>
    <recommendedName>
        <fullName evidence="3">Reverse transcriptase</fullName>
    </recommendedName>
</protein>
<dbReference type="Gramene" id="Psat04G0433600-T1">
    <property type="protein sequence ID" value="KAI5420497.1"/>
    <property type="gene ID" value="KIW84_044336"/>
</dbReference>
<dbReference type="PANTHER" id="PTHR46890">
    <property type="entry name" value="NON-LTR RETROLELEMENT REVERSE TRANSCRIPTASE-LIKE PROTEIN-RELATED"/>
    <property type="match status" value="1"/>
</dbReference>
<dbReference type="AlphaFoldDB" id="A0A9D4XHK0"/>